<dbReference type="HOGENOM" id="CLU_027974_1_0_1"/>
<keyword evidence="7" id="KW-0540">Nuclease</keyword>
<evidence type="ECO:0000256" key="11">
    <source>
        <dbReference type="ARBA" id="ARBA00022884"/>
    </source>
</evidence>
<dbReference type="STRING" id="7897.ENSLACP00000000308"/>
<evidence type="ECO:0000256" key="6">
    <source>
        <dbReference type="ARBA" id="ARBA00022490"/>
    </source>
</evidence>
<keyword evidence="11" id="KW-0694">RNA-binding</keyword>
<keyword evidence="12" id="KW-0805">Transcription regulation</keyword>
<dbReference type="Ensembl" id="ENSLACT00000000310.1">
    <property type="protein sequence ID" value="ENSLACP00000000308.1"/>
    <property type="gene ID" value="ENSLACG00000000277.1"/>
</dbReference>
<dbReference type="GO" id="GO:0003723">
    <property type="term" value="F:RNA binding"/>
    <property type="evidence" value="ECO:0007669"/>
    <property type="project" value="UniProtKB-KW"/>
</dbReference>
<dbReference type="Bgee" id="ENSLACG00000000277">
    <property type="expression patterns" value="Expressed in muscle tissue and 6 other cell types or tissues"/>
</dbReference>
<dbReference type="GO" id="GO:0030014">
    <property type="term" value="C:CCR4-NOT complex"/>
    <property type="evidence" value="ECO:0007669"/>
    <property type="project" value="InterPro"/>
</dbReference>
<reference evidence="16" key="1">
    <citation type="submission" date="2011-08" db="EMBL/GenBank/DDBJ databases">
        <title>The draft genome of Latimeria chalumnae.</title>
        <authorList>
            <person name="Di Palma F."/>
            <person name="Alfoldi J."/>
            <person name="Johnson J."/>
            <person name="Berlin A."/>
            <person name="Gnerre S."/>
            <person name="Jaffe D."/>
            <person name="MacCallum I."/>
            <person name="Young S."/>
            <person name="Walker B.J."/>
            <person name="Lander E."/>
            <person name="Lindblad-Toh K."/>
        </authorList>
    </citation>
    <scope>NUCLEOTIDE SEQUENCE [LARGE SCALE GENOMIC DNA]</scope>
    <source>
        <strain evidence="16">Wild caught</strain>
    </source>
</reference>
<dbReference type="GO" id="GO:0004535">
    <property type="term" value="F:poly(A)-specific ribonuclease activity"/>
    <property type="evidence" value="ECO:0007669"/>
    <property type="project" value="UniProtKB-EC"/>
</dbReference>
<organism evidence="15 16">
    <name type="scientific">Latimeria chalumnae</name>
    <name type="common">Coelacanth</name>
    <dbReference type="NCBI Taxonomy" id="7897"/>
    <lineage>
        <taxon>Eukaryota</taxon>
        <taxon>Metazoa</taxon>
        <taxon>Chordata</taxon>
        <taxon>Craniata</taxon>
        <taxon>Vertebrata</taxon>
        <taxon>Euteleostomi</taxon>
        <taxon>Coelacanthiformes</taxon>
        <taxon>Coelacanthidae</taxon>
        <taxon>Latimeria</taxon>
    </lineage>
</organism>
<dbReference type="EMBL" id="AFYH01044388">
    <property type="status" value="NOT_ANNOTATED_CDS"/>
    <property type="molecule type" value="Genomic_DNA"/>
</dbReference>
<dbReference type="AlphaFoldDB" id="H2ZSD7"/>
<dbReference type="GeneTree" id="ENSGT00390000000080"/>
<keyword evidence="16" id="KW-1185">Reference proteome</keyword>
<evidence type="ECO:0000256" key="1">
    <source>
        <dbReference type="ARBA" id="ARBA00001663"/>
    </source>
</evidence>
<dbReference type="Gene3D" id="3.30.420.10">
    <property type="entry name" value="Ribonuclease H-like superfamily/Ribonuclease H"/>
    <property type="match status" value="1"/>
</dbReference>
<comment type="catalytic activity">
    <reaction evidence="1">
        <text>Exonucleolytic cleavage of poly(A) to 5'-AMP.</text>
        <dbReference type="EC" id="3.1.13.4"/>
    </reaction>
</comment>
<proteinExistence type="inferred from homology"/>
<evidence type="ECO:0000256" key="8">
    <source>
        <dbReference type="ARBA" id="ARBA00022723"/>
    </source>
</evidence>
<dbReference type="GO" id="GO:0046872">
    <property type="term" value="F:metal ion binding"/>
    <property type="evidence" value="ECO:0007669"/>
    <property type="project" value="UniProtKB-KW"/>
</dbReference>
<dbReference type="EMBL" id="AFYH01044386">
    <property type="status" value="NOT_ANNOTATED_CDS"/>
    <property type="molecule type" value="Genomic_DNA"/>
</dbReference>
<dbReference type="EC" id="3.1.13.4" evidence="5"/>
<protein>
    <recommendedName>
        <fullName evidence="5">poly(A)-specific ribonuclease</fullName>
        <ecNumber evidence="5">3.1.13.4</ecNumber>
    </recommendedName>
</protein>
<dbReference type="InParanoid" id="H2ZSD7"/>
<dbReference type="InterPro" id="IPR012337">
    <property type="entry name" value="RNaseH-like_sf"/>
</dbReference>
<evidence type="ECO:0000256" key="13">
    <source>
        <dbReference type="ARBA" id="ARBA00023163"/>
    </source>
</evidence>
<dbReference type="Proteomes" id="UP000008672">
    <property type="component" value="Unassembled WGS sequence"/>
</dbReference>
<dbReference type="GO" id="GO:0005634">
    <property type="term" value="C:nucleus"/>
    <property type="evidence" value="ECO:0007669"/>
    <property type="project" value="UniProtKB-SubCell"/>
</dbReference>
<sequence>MPGSLADASQVICEVWNSNLEREMTKIREIIHTYNYIAMNVSTIGDCERQRNWWLATLDYRGQGGGVLKCCPDLSQFSQVSLYIQNIVSSAQINFNSFFNVFISNREDMYSQDSIDLLANSGLQFEKHDEEGIDTLHFAELLMTSGVVLCDSVKWLSFHSGYDFGYLVKLLTNTHLPEEEHDFFHILTLFFPSIYDVKYLMKSCKNLKGG</sequence>
<reference evidence="15" key="3">
    <citation type="submission" date="2025-09" db="UniProtKB">
        <authorList>
            <consortium name="Ensembl"/>
        </authorList>
    </citation>
    <scope>IDENTIFICATION</scope>
</reference>
<dbReference type="Pfam" id="PF04857">
    <property type="entry name" value="CAF1"/>
    <property type="match status" value="1"/>
</dbReference>
<evidence type="ECO:0000256" key="3">
    <source>
        <dbReference type="ARBA" id="ARBA00004496"/>
    </source>
</evidence>
<evidence type="ECO:0000256" key="9">
    <source>
        <dbReference type="ARBA" id="ARBA00022801"/>
    </source>
</evidence>
<comment type="similarity">
    <text evidence="4">Belongs to the CAF1 family.</text>
</comment>
<evidence type="ECO:0000256" key="5">
    <source>
        <dbReference type="ARBA" id="ARBA00012161"/>
    </source>
</evidence>
<dbReference type="InterPro" id="IPR006941">
    <property type="entry name" value="RNase_CAF1"/>
</dbReference>
<evidence type="ECO:0000313" key="15">
    <source>
        <dbReference type="Ensembl" id="ENSLACP00000000308.1"/>
    </source>
</evidence>
<gene>
    <name evidence="15" type="primary">CNOT8</name>
</gene>
<evidence type="ECO:0000256" key="2">
    <source>
        <dbReference type="ARBA" id="ARBA00004123"/>
    </source>
</evidence>
<evidence type="ECO:0000256" key="14">
    <source>
        <dbReference type="ARBA" id="ARBA00023242"/>
    </source>
</evidence>
<evidence type="ECO:0000256" key="10">
    <source>
        <dbReference type="ARBA" id="ARBA00022839"/>
    </source>
</evidence>
<comment type="subcellular location">
    <subcellularLocation>
        <location evidence="3">Cytoplasm</location>
    </subcellularLocation>
    <subcellularLocation>
        <location evidence="2">Nucleus</location>
    </subcellularLocation>
</comment>
<dbReference type="eggNOG" id="KOG0304">
    <property type="taxonomic scope" value="Eukaryota"/>
</dbReference>
<keyword evidence="10" id="KW-0269">Exonuclease</keyword>
<evidence type="ECO:0000256" key="12">
    <source>
        <dbReference type="ARBA" id="ARBA00023015"/>
    </source>
</evidence>
<dbReference type="GO" id="GO:0048666">
    <property type="term" value="P:neuron development"/>
    <property type="evidence" value="ECO:0007669"/>
    <property type="project" value="Ensembl"/>
</dbReference>
<dbReference type="SUPFAM" id="SSF53098">
    <property type="entry name" value="Ribonuclease H-like"/>
    <property type="match status" value="1"/>
</dbReference>
<dbReference type="InterPro" id="IPR036397">
    <property type="entry name" value="RNaseH_sf"/>
</dbReference>
<name>H2ZSD7_LATCH</name>
<keyword evidence="6" id="KW-0963">Cytoplasm</keyword>
<reference evidence="15" key="2">
    <citation type="submission" date="2025-08" db="UniProtKB">
        <authorList>
            <consortium name="Ensembl"/>
        </authorList>
    </citation>
    <scope>IDENTIFICATION</scope>
</reference>
<dbReference type="InterPro" id="IPR039637">
    <property type="entry name" value="CNOT7/CNOT8/Pop2"/>
</dbReference>
<keyword evidence="9" id="KW-0378">Hydrolase</keyword>
<evidence type="ECO:0000313" key="16">
    <source>
        <dbReference type="Proteomes" id="UP000008672"/>
    </source>
</evidence>
<dbReference type="GO" id="GO:0005737">
    <property type="term" value="C:cytoplasm"/>
    <property type="evidence" value="ECO:0007669"/>
    <property type="project" value="UniProtKB-SubCell"/>
</dbReference>
<dbReference type="EMBL" id="AFYH01044387">
    <property type="status" value="NOT_ANNOTATED_CDS"/>
    <property type="molecule type" value="Genomic_DNA"/>
</dbReference>
<evidence type="ECO:0000256" key="7">
    <source>
        <dbReference type="ARBA" id="ARBA00022722"/>
    </source>
</evidence>
<dbReference type="PANTHER" id="PTHR10797">
    <property type="entry name" value="CCR4-NOT TRANSCRIPTION COMPLEX SUBUNIT"/>
    <property type="match status" value="1"/>
</dbReference>
<keyword evidence="14" id="KW-0539">Nucleus</keyword>
<keyword evidence="8" id="KW-0479">Metal-binding</keyword>
<keyword evidence="13" id="KW-0804">Transcription</keyword>
<accession>H2ZSD7</accession>
<evidence type="ECO:0000256" key="4">
    <source>
        <dbReference type="ARBA" id="ARBA00008372"/>
    </source>
</evidence>